<feature type="transmembrane region" description="Helical" evidence="6">
    <location>
        <begin position="299"/>
        <end position="324"/>
    </location>
</feature>
<feature type="transmembrane region" description="Helical" evidence="6">
    <location>
        <begin position="101"/>
        <end position="129"/>
    </location>
</feature>
<keyword evidence="5 6" id="KW-0472">Membrane</keyword>
<feature type="transmembrane region" description="Helical" evidence="6">
    <location>
        <begin position="202"/>
        <end position="222"/>
    </location>
</feature>
<dbReference type="GO" id="GO:0022857">
    <property type="term" value="F:transmembrane transporter activity"/>
    <property type="evidence" value="ECO:0007669"/>
    <property type="project" value="InterPro"/>
</dbReference>
<dbReference type="GO" id="GO:0005886">
    <property type="term" value="C:plasma membrane"/>
    <property type="evidence" value="ECO:0007669"/>
    <property type="project" value="UniProtKB-SubCell"/>
</dbReference>
<dbReference type="Gene3D" id="1.20.1740.10">
    <property type="entry name" value="Amino acid/polyamine transporter I"/>
    <property type="match status" value="1"/>
</dbReference>
<feature type="transmembrane region" description="Helical" evidence="6">
    <location>
        <begin position="60"/>
        <end position="80"/>
    </location>
</feature>
<protein>
    <submittedName>
        <fullName evidence="7">Amino acid transporter</fullName>
    </submittedName>
</protein>
<name>A0A1H4PFE6_9MICC</name>
<dbReference type="InterPro" id="IPR050367">
    <property type="entry name" value="APC_superfamily"/>
</dbReference>
<evidence type="ECO:0000256" key="5">
    <source>
        <dbReference type="ARBA" id="ARBA00023136"/>
    </source>
</evidence>
<dbReference type="STRING" id="156980.SAMN04489745_1955"/>
<feature type="transmembrane region" description="Helical" evidence="6">
    <location>
        <begin position="141"/>
        <end position="158"/>
    </location>
</feature>
<dbReference type="AlphaFoldDB" id="A0A1H4PFE6"/>
<gene>
    <name evidence="7" type="ORF">SAMN04489745_1955</name>
</gene>
<feature type="transmembrane region" description="Helical" evidence="6">
    <location>
        <begin position="345"/>
        <end position="366"/>
    </location>
</feature>
<dbReference type="Proteomes" id="UP000182652">
    <property type="component" value="Unassembled WGS sequence"/>
</dbReference>
<keyword evidence="2" id="KW-1003">Cell membrane</keyword>
<accession>A0A1H4PFE6</accession>
<dbReference type="PIRSF" id="PIRSF006060">
    <property type="entry name" value="AA_transporter"/>
    <property type="match status" value="1"/>
</dbReference>
<feature type="transmembrane region" description="Helical" evidence="6">
    <location>
        <begin position="242"/>
        <end position="262"/>
    </location>
</feature>
<evidence type="ECO:0000256" key="3">
    <source>
        <dbReference type="ARBA" id="ARBA00022692"/>
    </source>
</evidence>
<feature type="transmembrane region" description="Helical" evidence="6">
    <location>
        <begin position="413"/>
        <end position="432"/>
    </location>
</feature>
<dbReference type="RefSeq" id="WP_066212166.1">
    <property type="nucleotide sequence ID" value="NZ_FNSN01000003.1"/>
</dbReference>
<keyword evidence="4 6" id="KW-1133">Transmembrane helix</keyword>
<feature type="transmembrane region" description="Helical" evidence="6">
    <location>
        <begin position="29"/>
        <end position="54"/>
    </location>
</feature>
<feature type="transmembrane region" description="Helical" evidence="6">
    <location>
        <begin position="167"/>
        <end position="190"/>
    </location>
</feature>
<evidence type="ECO:0000313" key="8">
    <source>
        <dbReference type="Proteomes" id="UP000182652"/>
    </source>
</evidence>
<organism evidence="7 8">
    <name type="scientific">Arthrobacter woluwensis</name>
    <dbReference type="NCBI Taxonomy" id="156980"/>
    <lineage>
        <taxon>Bacteria</taxon>
        <taxon>Bacillati</taxon>
        <taxon>Actinomycetota</taxon>
        <taxon>Actinomycetes</taxon>
        <taxon>Micrococcales</taxon>
        <taxon>Micrococcaceae</taxon>
        <taxon>Arthrobacter</taxon>
    </lineage>
</organism>
<proteinExistence type="predicted"/>
<dbReference type="PANTHER" id="PTHR42770:SF16">
    <property type="entry name" value="AMINO ACID PERMEASE"/>
    <property type="match status" value="1"/>
</dbReference>
<keyword evidence="8" id="KW-1185">Reference proteome</keyword>
<evidence type="ECO:0000256" key="1">
    <source>
        <dbReference type="ARBA" id="ARBA00004651"/>
    </source>
</evidence>
<evidence type="ECO:0000256" key="6">
    <source>
        <dbReference type="SAM" id="Phobius"/>
    </source>
</evidence>
<dbReference type="InterPro" id="IPR002293">
    <property type="entry name" value="AA/rel_permease1"/>
</dbReference>
<dbReference type="EMBL" id="FNSN01000003">
    <property type="protein sequence ID" value="SEC05772.1"/>
    <property type="molecule type" value="Genomic_DNA"/>
</dbReference>
<comment type="subcellular location">
    <subcellularLocation>
        <location evidence="1">Cell membrane</location>
        <topology evidence="1">Multi-pass membrane protein</topology>
    </subcellularLocation>
</comment>
<dbReference type="Pfam" id="PF13520">
    <property type="entry name" value="AA_permease_2"/>
    <property type="match status" value="1"/>
</dbReference>
<reference evidence="7 8" key="1">
    <citation type="submission" date="2016-10" db="EMBL/GenBank/DDBJ databases">
        <authorList>
            <person name="de Groot N.N."/>
        </authorList>
    </citation>
    <scope>NUCLEOTIDE SEQUENCE [LARGE SCALE GENOMIC DNA]</scope>
    <source>
        <strain evidence="7 8">DSM 10495</strain>
    </source>
</reference>
<dbReference type="PANTHER" id="PTHR42770">
    <property type="entry name" value="AMINO ACID TRANSPORTER-RELATED"/>
    <property type="match status" value="1"/>
</dbReference>
<feature type="transmembrane region" description="Helical" evidence="6">
    <location>
        <begin position="378"/>
        <end position="401"/>
    </location>
</feature>
<evidence type="ECO:0000313" key="7">
    <source>
        <dbReference type="EMBL" id="SEC05772.1"/>
    </source>
</evidence>
<keyword evidence="3 6" id="KW-0812">Transmembrane</keyword>
<feature type="transmembrane region" description="Helical" evidence="6">
    <location>
        <begin position="444"/>
        <end position="466"/>
    </location>
</feature>
<evidence type="ECO:0000256" key="4">
    <source>
        <dbReference type="ARBA" id="ARBA00022989"/>
    </source>
</evidence>
<sequence length="500" mass="51656">MEKLSASTSPASPGSASGLKRGTLGTPGVVFLVLAAVAPLTGTVVVASLAIALGNGGGTPFAFLVIAALFLIFAVGYAQMSRVLVNAGGFYAFVLKGLGRTGGLVAGLIATLGYNFFVVGTIGTSGFFMQTIIAQLTGLDVHWYVWGLLSIVASFLLARRGIDISSAVLGIALVLETLVLVVFDISVLVRTGFSVEAFSPDAIFSGSLPIGLLLAATAFLGFEATSLFGEEAKNPSRTVPRATYISVSIIGVVFALTSWAVVSATGVAQAQIASQEHLESGDLLFSLAGQYLGDPLVKVMMVLLLVSLFAAMLAFHNSAARYLYALGRARVFPYALARTNAGGSPVVACVVQAVFAVVVAGAFALAGLDPITSLVPSMIGFGTLCIMVLQVLAALAIIVHFRRQRDPRIGRTFVAPLIAMLGLGTIVVLAIINFDIVAGSDALAVRLLPLLLVVAVVGGLILGPYLKRKRPQVYAALAEDMDKAGLDDAAESEPLPSPAA</sequence>
<evidence type="ECO:0000256" key="2">
    <source>
        <dbReference type="ARBA" id="ARBA00022475"/>
    </source>
</evidence>